<keyword evidence="1" id="KW-0238">DNA-binding</keyword>
<dbReference type="GO" id="GO:0003677">
    <property type="term" value="F:DNA binding"/>
    <property type="evidence" value="ECO:0007669"/>
    <property type="project" value="UniProtKB-KW"/>
</dbReference>
<feature type="domain" description="Cas12f1-like TNB" evidence="3">
    <location>
        <begin position="2"/>
        <end position="53"/>
    </location>
</feature>
<dbReference type="EMBL" id="JAAAHY010001851">
    <property type="protein sequence ID" value="KAF9946420.1"/>
    <property type="molecule type" value="Genomic_DNA"/>
</dbReference>
<feature type="compositionally biased region" description="Basic and acidic residues" evidence="2">
    <location>
        <begin position="75"/>
        <end position="86"/>
    </location>
</feature>
<protein>
    <recommendedName>
        <fullName evidence="3">Cas12f1-like TNB domain-containing protein</fullName>
    </recommendedName>
</protein>
<organism evidence="4 5">
    <name type="scientific">Mortierella alpina</name>
    <name type="common">Oleaginous fungus</name>
    <name type="synonym">Mortierella renispora</name>
    <dbReference type="NCBI Taxonomy" id="64518"/>
    <lineage>
        <taxon>Eukaryota</taxon>
        <taxon>Fungi</taxon>
        <taxon>Fungi incertae sedis</taxon>
        <taxon>Mucoromycota</taxon>
        <taxon>Mortierellomycotina</taxon>
        <taxon>Mortierellomycetes</taxon>
        <taxon>Mortierellales</taxon>
        <taxon>Mortierellaceae</taxon>
        <taxon>Mortierella</taxon>
    </lineage>
</organism>
<evidence type="ECO:0000256" key="2">
    <source>
        <dbReference type="SAM" id="MobiDB-lite"/>
    </source>
</evidence>
<evidence type="ECO:0000313" key="4">
    <source>
        <dbReference type="EMBL" id="KAF9946420.1"/>
    </source>
</evidence>
<keyword evidence="5" id="KW-1185">Reference proteome</keyword>
<dbReference type="OrthoDB" id="2333153at2759"/>
<comment type="caution">
    <text evidence="4">The sequence shown here is derived from an EMBL/GenBank/DDBJ whole genome shotgun (WGS) entry which is preliminary data.</text>
</comment>
<feature type="non-terminal residue" evidence="4">
    <location>
        <position position="1"/>
    </location>
</feature>
<evidence type="ECO:0000256" key="1">
    <source>
        <dbReference type="ARBA" id="ARBA00023125"/>
    </source>
</evidence>
<accession>A0A9P6ISR0</accession>
<evidence type="ECO:0000313" key="5">
    <source>
        <dbReference type="Proteomes" id="UP000738359"/>
    </source>
</evidence>
<evidence type="ECO:0000259" key="3">
    <source>
        <dbReference type="Pfam" id="PF07282"/>
    </source>
</evidence>
<dbReference type="InterPro" id="IPR010095">
    <property type="entry name" value="Cas12f1-like_TNB"/>
</dbReference>
<feature type="region of interest" description="Disordered" evidence="2">
    <location>
        <begin position="58"/>
        <end position="86"/>
    </location>
</feature>
<dbReference type="Proteomes" id="UP000738359">
    <property type="component" value="Unassembled WGS sequence"/>
</dbReference>
<gene>
    <name evidence="4" type="ORF">BGZ70_003233</name>
</gene>
<sequence length="86" mass="9665">ARGHGVLVFKVNEAYTSSRCPRGHHEVVKYQRSVECRKCSIFIHRDSAGSHNIAYIGRDHVHGRPRPKTFSSLPRDADGEAPRALD</sequence>
<proteinExistence type="predicted"/>
<dbReference type="Pfam" id="PF07282">
    <property type="entry name" value="Cas12f1-like_TNB"/>
    <property type="match status" value="1"/>
</dbReference>
<name>A0A9P6ISR0_MORAP</name>
<dbReference type="AlphaFoldDB" id="A0A9P6ISR0"/>
<reference evidence="4" key="1">
    <citation type="journal article" date="2020" name="Fungal Divers.">
        <title>Resolving the Mortierellaceae phylogeny through synthesis of multi-gene phylogenetics and phylogenomics.</title>
        <authorList>
            <person name="Vandepol N."/>
            <person name="Liber J."/>
            <person name="Desiro A."/>
            <person name="Na H."/>
            <person name="Kennedy M."/>
            <person name="Barry K."/>
            <person name="Grigoriev I.V."/>
            <person name="Miller A.N."/>
            <person name="O'Donnell K."/>
            <person name="Stajich J.E."/>
            <person name="Bonito G."/>
        </authorList>
    </citation>
    <scope>NUCLEOTIDE SEQUENCE</scope>
    <source>
        <strain evidence="4">CK1249</strain>
    </source>
</reference>